<evidence type="ECO:0000313" key="1">
    <source>
        <dbReference type="EMBL" id="MCX7568733.1"/>
    </source>
</evidence>
<accession>A0ABT3WYG3</accession>
<comment type="caution">
    <text evidence="1">The sequence shown here is derived from an EMBL/GenBank/DDBJ whole genome shotgun (WGS) entry which is preliminary data.</text>
</comment>
<reference evidence="1 2" key="1">
    <citation type="submission" date="2022-11" db="EMBL/GenBank/DDBJ databases">
        <title>Study of microbial diversity in lake waters.</title>
        <authorList>
            <person name="Zhang J."/>
        </authorList>
    </citation>
    <scope>NUCLEOTIDE SEQUENCE [LARGE SCALE GENOMIC DNA]</scope>
    <source>
        <strain evidence="1 2">DT12</strain>
    </source>
</reference>
<proteinExistence type="predicted"/>
<dbReference type="EMBL" id="JAPMLT010000001">
    <property type="protein sequence ID" value="MCX7568733.1"/>
    <property type="molecule type" value="Genomic_DNA"/>
</dbReference>
<sequence>MSLVLLEDQKRPMSKHRYVVFDSFRPLRPLYRLVRFTYHSSRLIAARVSRIIRLPGRTAADQQPAYEVLPHKHS</sequence>
<protein>
    <submittedName>
        <fullName evidence="1">Uncharacterized protein</fullName>
    </submittedName>
</protein>
<organism evidence="1 2">
    <name type="scientific">Tumebacillus lacus</name>
    <dbReference type="NCBI Taxonomy" id="2995335"/>
    <lineage>
        <taxon>Bacteria</taxon>
        <taxon>Bacillati</taxon>
        <taxon>Bacillota</taxon>
        <taxon>Bacilli</taxon>
        <taxon>Bacillales</taxon>
        <taxon>Alicyclobacillaceae</taxon>
        <taxon>Tumebacillus</taxon>
    </lineage>
</organism>
<keyword evidence="2" id="KW-1185">Reference proteome</keyword>
<dbReference type="RefSeq" id="WP_267149973.1">
    <property type="nucleotide sequence ID" value="NZ_JAPMLT010000001.1"/>
</dbReference>
<evidence type="ECO:0000313" key="2">
    <source>
        <dbReference type="Proteomes" id="UP001208017"/>
    </source>
</evidence>
<dbReference type="Proteomes" id="UP001208017">
    <property type="component" value="Unassembled WGS sequence"/>
</dbReference>
<name>A0ABT3WYG3_9BACL</name>
<gene>
    <name evidence="1" type="ORF">OS242_01950</name>
</gene>